<evidence type="ECO:0000313" key="4">
    <source>
        <dbReference type="Proteomes" id="UP000278609"/>
    </source>
</evidence>
<gene>
    <name evidence="3" type="ORF">EII40_08765</name>
</gene>
<sequence length="175" mass="20115">MKGKRIMLSVVLFFSAMCGAKAEHQTCAPPVKAGNFTYTLSSGQKDSLYALTSEWVLLYFYEPTCEDCRLLTEQIAGSEILRHLFAEKKLQVLAIYPDNDRELWKSHASHLPQQWINGYDEHLSIIPESNYLFRSLPALYLLDKEKYIRLHETTLEAIEKEISKVRGIKEESNNG</sequence>
<name>A0A3P1XLZ4_TANFO</name>
<dbReference type="InterPro" id="IPR013766">
    <property type="entry name" value="Thioredoxin_domain"/>
</dbReference>
<evidence type="ECO:0000313" key="3">
    <source>
        <dbReference type="EMBL" id="RRD59802.1"/>
    </source>
</evidence>
<keyword evidence="1" id="KW-0732">Signal</keyword>
<evidence type="ECO:0000256" key="1">
    <source>
        <dbReference type="SAM" id="SignalP"/>
    </source>
</evidence>
<dbReference type="Gene3D" id="3.40.30.10">
    <property type="entry name" value="Glutaredoxin"/>
    <property type="match status" value="1"/>
</dbReference>
<accession>A0A3P1XLZ4</accession>
<organism evidence="3 4">
    <name type="scientific">Tannerella forsythia</name>
    <name type="common">Bacteroides forsythus</name>
    <dbReference type="NCBI Taxonomy" id="28112"/>
    <lineage>
        <taxon>Bacteria</taxon>
        <taxon>Pseudomonadati</taxon>
        <taxon>Bacteroidota</taxon>
        <taxon>Bacteroidia</taxon>
        <taxon>Bacteroidales</taxon>
        <taxon>Tannerellaceae</taxon>
        <taxon>Tannerella</taxon>
    </lineage>
</organism>
<dbReference type="Proteomes" id="UP000278609">
    <property type="component" value="Unassembled WGS sequence"/>
</dbReference>
<feature type="signal peptide" evidence="1">
    <location>
        <begin position="1"/>
        <end position="22"/>
    </location>
</feature>
<feature type="chain" id="PRO_5018016161" description="Thioredoxin domain-containing protein" evidence="1">
    <location>
        <begin position="23"/>
        <end position="175"/>
    </location>
</feature>
<evidence type="ECO:0000259" key="2">
    <source>
        <dbReference type="PROSITE" id="PS51352"/>
    </source>
</evidence>
<comment type="caution">
    <text evidence="3">The sequence shown here is derived from an EMBL/GenBank/DDBJ whole genome shotgun (WGS) entry which is preliminary data.</text>
</comment>
<proteinExistence type="predicted"/>
<feature type="domain" description="Thioredoxin" evidence="2">
    <location>
        <begin position="16"/>
        <end position="167"/>
    </location>
</feature>
<dbReference type="PROSITE" id="PS51352">
    <property type="entry name" value="THIOREDOXIN_2"/>
    <property type="match status" value="1"/>
</dbReference>
<dbReference type="EMBL" id="RQYS01000035">
    <property type="protein sequence ID" value="RRD59802.1"/>
    <property type="molecule type" value="Genomic_DNA"/>
</dbReference>
<dbReference type="RefSeq" id="WP_124751884.1">
    <property type="nucleotide sequence ID" value="NZ_RQYS01000035.1"/>
</dbReference>
<dbReference type="AlphaFoldDB" id="A0A3P1XLZ4"/>
<dbReference type="SUPFAM" id="SSF52833">
    <property type="entry name" value="Thioredoxin-like"/>
    <property type="match status" value="1"/>
</dbReference>
<dbReference type="InterPro" id="IPR036249">
    <property type="entry name" value="Thioredoxin-like_sf"/>
</dbReference>
<protein>
    <recommendedName>
        <fullName evidence="2">Thioredoxin domain-containing protein</fullName>
    </recommendedName>
</protein>
<dbReference type="OrthoDB" id="9805634at2"/>
<reference evidence="3 4" key="1">
    <citation type="submission" date="2018-11" db="EMBL/GenBank/DDBJ databases">
        <title>Genomes From Bacteria Associated with the Canine Oral Cavity: a Test Case for Automated Genome-Based Taxonomic Assignment.</title>
        <authorList>
            <person name="Coil D.A."/>
            <person name="Jospin G."/>
            <person name="Darling A.E."/>
            <person name="Wallis C."/>
            <person name="Davis I.J."/>
            <person name="Harris S."/>
            <person name="Eisen J.A."/>
            <person name="Holcombe L.J."/>
            <person name="O'Flynn C."/>
        </authorList>
    </citation>
    <scope>NUCLEOTIDE SEQUENCE [LARGE SCALE GENOMIC DNA]</scope>
    <source>
        <strain evidence="3 4">OH2617_COT-023</strain>
    </source>
</reference>